<dbReference type="RefSeq" id="WP_081160869.1">
    <property type="nucleotide sequence ID" value="NZ_LWBP01000013.1"/>
</dbReference>
<dbReference type="InterPro" id="IPR003744">
    <property type="entry name" value="YhhQ"/>
</dbReference>
<evidence type="ECO:0000313" key="2">
    <source>
        <dbReference type="EMBL" id="OQP67677.1"/>
    </source>
</evidence>
<keyword evidence="1" id="KW-0472">Membrane</keyword>
<dbReference type="PANTHER" id="PTHR34300:SF2">
    <property type="entry name" value="QUEUOSINE PRECURSOR TRANSPORTER-RELATED"/>
    <property type="match status" value="1"/>
</dbReference>
<dbReference type="GO" id="GO:0022857">
    <property type="term" value="F:transmembrane transporter activity"/>
    <property type="evidence" value="ECO:0007669"/>
    <property type="project" value="UniProtKB-UniRule"/>
</dbReference>
<dbReference type="Pfam" id="PF02592">
    <property type="entry name" value="Vut_1"/>
    <property type="match status" value="1"/>
</dbReference>
<evidence type="ECO:0000256" key="1">
    <source>
        <dbReference type="HAMAP-Rule" id="MF_02088"/>
    </source>
</evidence>
<evidence type="ECO:0000313" key="3">
    <source>
        <dbReference type="Proteomes" id="UP000192276"/>
    </source>
</evidence>
<reference evidence="3" key="1">
    <citation type="submission" date="2016-04" db="EMBL/GenBank/DDBJ databases">
        <authorList>
            <person name="Chen L."/>
            <person name="Zhuang W."/>
            <person name="Wang G."/>
        </authorList>
    </citation>
    <scope>NUCLEOTIDE SEQUENCE [LARGE SCALE GENOMIC DNA]</scope>
    <source>
        <strain evidence="3">208</strain>
    </source>
</reference>
<keyword evidence="1" id="KW-0813">Transport</keyword>
<feature type="transmembrane region" description="Helical" evidence="1">
    <location>
        <begin position="151"/>
        <end position="170"/>
    </location>
</feature>
<comment type="subcellular location">
    <subcellularLocation>
        <location evidence="1">Cell membrane</location>
        <topology evidence="1">Multi-pass membrane protein</topology>
    </subcellularLocation>
</comment>
<feature type="transmembrane region" description="Helical" evidence="1">
    <location>
        <begin position="111"/>
        <end position="130"/>
    </location>
</feature>
<feature type="transmembrane region" description="Helical" evidence="1">
    <location>
        <begin position="7"/>
        <end position="23"/>
    </location>
</feature>
<sequence length="228" mass="25716">MQIEKRYKYLGFITCLYITFQLVSDVSAGKLIDFFTFPVSVTVLFFPITYIFSDILTEVYGYANARNVLWTVMISSILAGIIYMLVVALNPSKIFDANDAYTRVLGQVPRILIGGWLAVFAGDITNNFILAKLKIVTRGKFLWTRTISSTIAGQLVNTSVFYIIGLYGVLPLNVLLTSIMSGWVIKVFVEIVFTPITYFVVAKLKTAEGVDFYDKHTNFNPFTFKPPF</sequence>
<feature type="transmembrane region" description="Helical" evidence="1">
    <location>
        <begin position="35"/>
        <end position="56"/>
    </location>
</feature>
<dbReference type="GO" id="GO:0005886">
    <property type="term" value="C:plasma membrane"/>
    <property type="evidence" value="ECO:0007669"/>
    <property type="project" value="UniProtKB-SubCell"/>
</dbReference>
<gene>
    <name evidence="2" type="ORF">A4R26_11475</name>
</gene>
<protein>
    <recommendedName>
        <fullName evidence="1">Probable queuosine precursor transporter</fullName>
        <shortName evidence="1">Q precursor transporter</shortName>
    </recommendedName>
</protein>
<keyword evidence="1" id="KW-1003">Cell membrane</keyword>
<feature type="transmembrane region" description="Helical" evidence="1">
    <location>
        <begin position="68"/>
        <end position="91"/>
    </location>
</feature>
<name>A0A1V9GAT2_9BACT</name>
<keyword evidence="1" id="KW-1133">Transmembrane helix</keyword>
<proteinExistence type="inferred from homology"/>
<comment type="caution">
    <text evidence="2">The sequence shown here is derived from an EMBL/GenBank/DDBJ whole genome shotgun (WGS) entry which is preliminary data.</text>
</comment>
<accession>A0A1V9GAT2</accession>
<organism evidence="2 3">
    <name type="scientific">Niastella populi</name>
    <dbReference type="NCBI Taxonomy" id="550983"/>
    <lineage>
        <taxon>Bacteria</taxon>
        <taxon>Pseudomonadati</taxon>
        <taxon>Bacteroidota</taxon>
        <taxon>Chitinophagia</taxon>
        <taxon>Chitinophagales</taxon>
        <taxon>Chitinophagaceae</taxon>
        <taxon>Niastella</taxon>
    </lineage>
</organism>
<feature type="transmembrane region" description="Helical" evidence="1">
    <location>
        <begin position="182"/>
        <end position="201"/>
    </location>
</feature>
<dbReference type="PANTHER" id="PTHR34300">
    <property type="entry name" value="QUEUOSINE PRECURSOR TRANSPORTER-RELATED"/>
    <property type="match status" value="1"/>
</dbReference>
<dbReference type="HAMAP" id="MF_02088">
    <property type="entry name" value="Q_prec_transport"/>
    <property type="match status" value="1"/>
</dbReference>
<keyword evidence="3" id="KW-1185">Reference proteome</keyword>
<dbReference type="AlphaFoldDB" id="A0A1V9GAT2"/>
<comment type="similarity">
    <text evidence="1">Belongs to the vitamin uptake transporter (VUT/ECF) (TC 2.A.88) family. Q precursor transporter subfamily.</text>
</comment>
<dbReference type="NCBIfam" id="TIGR00697">
    <property type="entry name" value="queuosine precursor transporter"/>
    <property type="match status" value="1"/>
</dbReference>
<dbReference type="OrthoDB" id="9805479at2"/>
<comment type="function">
    <text evidence="1">Involved in the import of queuosine (Q) precursors, required for Q precursor salvage.</text>
</comment>
<dbReference type="Proteomes" id="UP000192276">
    <property type="component" value="Unassembled WGS sequence"/>
</dbReference>
<keyword evidence="1" id="KW-0812">Transmembrane</keyword>
<dbReference type="EMBL" id="LWBP01000013">
    <property type="protein sequence ID" value="OQP67677.1"/>
    <property type="molecule type" value="Genomic_DNA"/>
</dbReference>